<evidence type="ECO:0008006" key="4">
    <source>
        <dbReference type="Google" id="ProtNLM"/>
    </source>
</evidence>
<feature type="region of interest" description="Disordered" evidence="1">
    <location>
        <begin position="272"/>
        <end position="301"/>
    </location>
</feature>
<evidence type="ECO:0000313" key="3">
    <source>
        <dbReference type="Proteomes" id="UP000245946"/>
    </source>
</evidence>
<protein>
    <recommendedName>
        <fullName evidence="4">MIF4G domain-containing protein</fullName>
    </recommendedName>
</protein>
<keyword evidence="3" id="KW-1185">Reference proteome</keyword>
<gene>
    <name evidence="2" type="ORF">FA09DRAFT_328965</name>
</gene>
<dbReference type="AlphaFoldDB" id="A0A316ZD99"/>
<evidence type="ECO:0000256" key="1">
    <source>
        <dbReference type="SAM" id="MobiDB-lite"/>
    </source>
</evidence>
<feature type="compositionally biased region" description="Low complexity" evidence="1">
    <location>
        <begin position="1010"/>
        <end position="1028"/>
    </location>
</feature>
<feature type="compositionally biased region" description="Polar residues" evidence="1">
    <location>
        <begin position="140"/>
        <end position="154"/>
    </location>
</feature>
<dbReference type="OrthoDB" id="3354034at2759"/>
<accession>A0A316ZD99</accession>
<dbReference type="Proteomes" id="UP000245946">
    <property type="component" value="Unassembled WGS sequence"/>
</dbReference>
<feature type="region of interest" description="Disordered" evidence="1">
    <location>
        <begin position="95"/>
        <end position="119"/>
    </location>
</feature>
<sequence>MPSWSCFTDGLARCIVSPRHHLILSFFLTSSSRAGSPAPPLPAARCSLLVFRPPLRPSHSTTLSLNRFSPVFASARPPSTPSMLTTRSYSTIIPRSSDYAMATTPPPRTSSRSAPSSDDDIAGRLLASALCTPPVATASKHASGSTWTPPSSSRPVRADSAAQLQSPSPLSPEKRRRQPPHPRQPAATYHTAPLLSRRSTAPASPRQAGAPSTATSLEHVGATPPARGPPERRAPFALLDNAVPASTAAQSGAKRLDFVDVAGVNPWTIVSNVRDSPPMPASATQSPKRKPETENFSGSGLELRTRDTKDARLSGATLKTDEELGQTTRWSSEVRTMLGLGLAPAFETEEAQEGAVIRRAPVPKATRSAPSTRRRVGGTVLRQPPAAGTLRRTGSPKTPPAPLPLAAHAAGMAGLGLGIAGVESMGQTVAAPSSPKEVDSPSSASSVPSIIITPPAVIAAQSMIRSTSDLLVPQARPYAGAVLSFAEPAASIALAPIDTQLVSEHGGTSNRSDSSMTSFSPLAWFSPPVSPTDMGDKSAALIQFPTPPTSPSLRAQRMRETDDAAAFDVLAARLDDMLSAFFYCYSTSQSHLLCRQFVAEIRDALTPSMDPASARQVPSLVRTRWVGEGDAREWIAPEWCSKWHAQAVEQIMEHIVSGIMALLADARAPDTTSESMARLCLYLRNELRSIDSTPEVSFHPAAMSELYTNGLAASPVLSGERDAPPHMDLEAHGGSALAYIDTPSFWGPDLADQPTDLAQPATVLTAQLFRTLDALLERGAAVRERANHLTVPSLRRGSKKRFSAATAHVDAARRARDNNLKLATKGEISEDEFRSRERQQAAVGSKKDSFADIKTVRFIGDLYRHSMLDIAVVQDWLDRLLFETVFPGVPSAYELEAGCALLLTVGSTLETASFNEARGASPASSRRRSSADGSLDGSTCSSAESDSPRTPPRESGESRQPQHKQLGAAFFGATGVVLLANKAPANHWINHSPETTLRYHHSRRNSVWRATASPSASESGSDSPGSVGSPPPAAPEGSAQATLDATMLRLREVLDIPEISVPTKDWCREVIAYKARGWRKPVSIKLKSPPRIAETRSMPGVSLA</sequence>
<dbReference type="SUPFAM" id="SSF48371">
    <property type="entry name" value="ARM repeat"/>
    <property type="match status" value="1"/>
</dbReference>
<dbReference type="InterPro" id="IPR016024">
    <property type="entry name" value="ARM-type_fold"/>
</dbReference>
<feature type="region of interest" description="Disordered" evidence="1">
    <location>
        <begin position="1008"/>
        <end position="1039"/>
    </location>
</feature>
<organism evidence="2 3">
    <name type="scientific">Tilletiopsis washingtonensis</name>
    <dbReference type="NCBI Taxonomy" id="58919"/>
    <lineage>
        <taxon>Eukaryota</taxon>
        <taxon>Fungi</taxon>
        <taxon>Dikarya</taxon>
        <taxon>Basidiomycota</taxon>
        <taxon>Ustilaginomycotina</taxon>
        <taxon>Exobasidiomycetes</taxon>
        <taxon>Entylomatales</taxon>
        <taxon>Entylomatales incertae sedis</taxon>
        <taxon>Tilletiopsis</taxon>
    </lineage>
</organism>
<dbReference type="GeneID" id="37269525"/>
<dbReference type="EMBL" id="KZ819289">
    <property type="protein sequence ID" value="PWN99004.1"/>
    <property type="molecule type" value="Genomic_DNA"/>
</dbReference>
<proteinExistence type="predicted"/>
<dbReference type="STRING" id="58919.A0A316ZD99"/>
<reference evidence="2 3" key="1">
    <citation type="journal article" date="2018" name="Mol. Biol. Evol.">
        <title>Broad Genomic Sampling Reveals a Smut Pathogenic Ancestry of the Fungal Clade Ustilaginomycotina.</title>
        <authorList>
            <person name="Kijpornyongpan T."/>
            <person name="Mondo S.J."/>
            <person name="Barry K."/>
            <person name="Sandor L."/>
            <person name="Lee J."/>
            <person name="Lipzen A."/>
            <person name="Pangilinan J."/>
            <person name="LaButti K."/>
            <person name="Hainaut M."/>
            <person name="Henrissat B."/>
            <person name="Grigoriev I.V."/>
            <person name="Spatafora J.W."/>
            <person name="Aime M.C."/>
        </authorList>
    </citation>
    <scope>NUCLEOTIDE SEQUENCE [LARGE SCALE GENOMIC DNA]</scope>
    <source>
        <strain evidence="2 3">MCA 4186</strain>
    </source>
</reference>
<dbReference type="RefSeq" id="XP_025599283.1">
    <property type="nucleotide sequence ID" value="XM_025741981.1"/>
</dbReference>
<name>A0A316ZD99_9BASI</name>
<feature type="region of interest" description="Disordered" evidence="1">
    <location>
        <begin position="136"/>
        <end position="233"/>
    </location>
</feature>
<dbReference type="Gene3D" id="1.25.40.180">
    <property type="match status" value="1"/>
</dbReference>
<evidence type="ECO:0000313" key="2">
    <source>
        <dbReference type="EMBL" id="PWN99004.1"/>
    </source>
</evidence>
<feature type="region of interest" description="Disordered" evidence="1">
    <location>
        <begin position="915"/>
        <end position="962"/>
    </location>
</feature>